<gene>
    <name evidence="1" type="ORF">TNCV_2195421</name>
</gene>
<keyword evidence="2" id="KW-1185">Reference proteome</keyword>
<name>A0A8X6SCN7_TRICX</name>
<comment type="caution">
    <text evidence="1">The sequence shown here is derived from an EMBL/GenBank/DDBJ whole genome shotgun (WGS) entry which is preliminary data.</text>
</comment>
<evidence type="ECO:0000313" key="2">
    <source>
        <dbReference type="Proteomes" id="UP000887159"/>
    </source>
</evidence>
<accession>A0A8X6SCN7</accession>
<protein>
    <submittedName>
        <fullName evidence="1">Uncharacterized protein</fullName>
    </submittedName>
</protein>
<organism evidence="1 2">
    <name type="scientific">Trichonephila clavipes</name>
    <name type="common">Golden silk orbweaver</name>
    <name type="synonym">Nephila clavipes</name>
    <dbReference type="NCBI Taxonomy" id="2585209"/>
    <lineage>
        <taxon>Eukaryota</taxon>
        <taxon>Metazoa</taxon>
        <taxon>Ecdysozoa</taxon>
        <taxon>Arthropoda</taxon>
        <taxon>Chelicerata</taxon>
        <taxon>Arachnida</taxon>
        <taxon>Araneae</taxon>
        <taxon>Araneomorphae</taxon>
        <taxon>Entelegynae</taxon>
        <taxon>Araneoidea</taxon>
        <taxon>Nephilidae</taxon>
        <taxon>Trichonephila</taxon>
    </lineage>
</organism>
<evidence type="ECO:0000313" key="1">
    <source>
        <dbReference type="EMBL" id="GFY10721.1"/>
    </source>
</evidence>
<sequence>MNKVANSWPACHEFEPHAAEDPPCRGNTKRVKSVEAQTSSSLCGVGWPSIKESIISTLSVEDLFLLAWRRQNG</sequence>
<proteinExistence type="predicted"/>
<dbReference type="EMBL" id="BMAU01021300">
    <property type="protein sequence ID" value="GFY10721.1"/>
    <property type="molecule type" value="Genomic_DNA"/>
</dbReference>
<reference evidence="1" key="1">
    <citation type="submission" date="2020-08" db="EMBL/GenBank/DDBJ databases">
        <title>Multicomponent nature underlies the extraordinary mechanical properties of spider dragline silk.</title>
        <authorList>
            <person name="Kono N."/>
            <person name="Nakamura H."/>
            <person name="Mori M."/>
            <person name="Yoshida Y."/>
            <person name="Ohtoshi R."/>
            <person name="Malay A.D."/>
            <person name="Moran D.A.P."/>
            <person name="Tomita M."/>
            <person name="Numata K."/>
            <person name="Arakawa K."/>
        </authorList>
    </citation>
    <scope>NUCLEOTIDE SEQUENCE</scope>
</reference>
<dbReference type="Proteomes" id="UP000887159">
    <property type="component" value="Unassembled WGS sequence"/>
</dbReference>
<dbReference type="AlphaFoldDB" id="A0A8X6SCN7"/>